<keyword evidence="2" id="KW-0472">Membrane</keyword>
<feature type="transmembrane region" description="Helical" evidence="2">
    <location>
        <begin position="98"/>
        <end position="119"/>
    </location>
</feature>
<organism evidence="3 4">
    <name type="scientific">Chlorella ohadii</name>
    <dbReference type="NCBI Taxonomy" id="2649997"/>
    <lineage>
        <taxon>Eukaryota</taxon>
        <taxon>Viridiplantae</taxon>
        <taxon>Chlorophyta</taxon>
        <taxon>core chlorophytes</taxon>
        <taxon>Trebouxiophyceae</taxon>
        <taxon>Chlorellales</taxon>
        <taxon>Chlorellaceae</taxon>
        <taxon>Chlorella clade</taxon>
        <taxon>Chlorella</taxon>
    </lineage>
</organism>
<dbReference type="EMBL" id="JADXDR010000011">
    <property type="protein sequence ID" value="KAI7845958.1"/>
    <property type="molecule type" value="Genomic_DNA"/>
</dbReference>
<protein>
    <submittedName>
        <fullName evidence="3">Uncharacterized protein</fullName>
    </submittedName>
</protein>
<keyword evidence="2" id="KW-1133">Transmembrane helix</keyword>
<proteinExistence type="predicted"/>
<evidence type="ECO:0000256" key="1">
    <source>
        <dbReference type="SAM" id="MobiDB-lite"/>
    </source>
</evidence>
<sequence length="144" mass="15010">MAGEIQRSGVLPRDEHEHDDDDDHPRGWSRKGAASTAPAASSGSASVTEDSLSTAAGTSATAAGAAVKPVVKRPTPAAAKKGAMPFSDWVSNVMPNDAWLMMSFVVAWFCAPGLLLLLWPFVFDGALSACDTMQACMGRKVAST</sequence>
<evidence type="ECO:0000313" key="3">
    <source>
        <dbReference type="EMBL" id="KAI7845958.1"/>
    </source>
</evidence>
<accession>A0AAD5H8Z9</accession>
<feature type="region of interest" description="Disordered" evidence="1">
    <location>
        <begin position="1"/>
        <end position="81"/>
    </location>
</feature>
<feature type="compositionally biased region" description="Low complexity" evidence="1">
    <location>
        <begin position="33"/>
        <end position="46"/>
    </location>
</feature>
<evidence type="ECO:0000256" key="2">
    <source>
        <dbReference type="SAM" id="Phobius"/>
    </source>
</evidence>
<name>A0AAD5H8Z9_9CHLO</name>
<dbReference type="Proteomes" id="UP001205105">
    <property type="component" value="Unassembled WGS sequence"/>
</dbReference>
<feature type="compositionally biased region" description="Low complexity" evidence="1">
    <location>
        <begin position="53"/>
        <end position="66"/>
    </location>
</feature>
<gene>
    <name evidence="3" type="ORF">COHA_000504</name>
</gene>
<comment type="caution">
    <text evidence="3">The sequence shown here is derived from an EMBL/GenBank/DDBJ whole genome shotgun (WGS) entry which is preliminary data.</text>
</comment>
<dbReference type="AlphaFoldDB" id="A0AAD5H8Z9"/>
<keyword evidence="2" id="KW-0812">Transmembrane</keyword>
<reference evidence="3" key="1">
    <citation type="submission" date="2020-11" db="EMBL/GenBank/DDBJ databases">
        <title>Chlorella ohadii genome sequencing and assembly.</title>
        <authorList>
            <person name="Murik O."/>
            <person name="Treves H."/>
            <person name="Kedem I."/>
            <person name="Shotland Y."/>
            <person name="Kaplan A."/>
        </authorList>
    </citation>
    <scope>NUCLEOTIDE SEQUENCE</scope>
    <source>
        <strain evidence="3">1</strain>
    </source>
</reference>
<keyword evidence="4" id="KW-1185">Reference proteome</keyword>
<evidence type="ECO:0000313" key="4">
    <source>
        <dbReference type="Proteomes" id="UP001205105"/>
    </source>
</evidence>